<dbReference type="GO" id="GO:0005634">
    <property type="term" value="C:nucleus"/>
    <property type="evidence" value="ECO:0007669"/>
    <property type="project" value="TreeGrafter"/>
</dbReference>
<organism evidence="8 9">
    <name type="scientific">Apodospora peruviana</name>
    <dbReference type="NCBI Taxonomy" id="516989"/>
    <lineage>
        <taxon>Eukaryota</taxon>
        <taxon>Fungi</taxon>
        <taxon>Dikarya</taxon>
        <taxon>Ascomycota</taxon>
        <taxon>Pezizomycotina</taxon>
        <taxon>Sordariomycetes</taxon>
        <taxon>Sordariomycetidae</taxon>
        <taxon>Sordariales</taxon>
        <taxon>Lasiosphaeriaceae</taxon>
        <taxon>Apodospora</taxon>
    </lineage>
</organism>
<name>A0AAE0IRU5_9PEZI</name>
<keyword evidence="2" id="KW-0963">Cytoplasm</keyword>
<dbReference type="InterPro" id="IPR011989">
    <property type="entry name" value="ARM-like"/>
</dbReference>
<dbReference type="GO" id="GO:0005737">
    <property type="term" value="C:cytoplasm"/>
    <property type="evidence" value="ECO:0007669"/>
    <property type="project" value="UniProtKB-SubCell"/>
</dbReference>
<dbReference type="InterPro" id="IPR055443">
    <property type="entry name" value="HEAT_ECM29"/>
</dbReference>
<dbReference type="PANTHER" id="PTHR23346">
    <property type="entry name" value="TRANSLATIONAL ACTIVATOR GCN1-RELATED"/>
    <property type="match status" value="1"/>
</dbReference>
<dbReference type="InterPro" id="IPR016024">
    <property type="entry name" value="ARM-type_fold"/>
</dbReference>
<evidence type="ECO:0000259" key="6">
    <source>
        <dbReference type="Pfam" id="PF13001"/>
    </source>
</evidence>
<evidence type="ECO:0000256" key="3">
    <source>
        <dbReference type="ARBA" id="ARBA00022737"/>
    </source>
</evidence>
<gene>
    <name evidence="8" type="ORF">B0H66DRAFT_466911</name>
</gene>
<reference evidence="8" key="2">
    <citation type="submission" date="2023-06" db="EMBL/GenBank/DDBJ databases">
        <authorList>
            <consortium name="Lawrence Berkeley National Laboratory"/>
            <person name="Haridas S."/>
            <person name="Hensen N."/>
            <person name="Bonometti L."/>
            <person name="Westerberg I."/>
            <person name="Brannstrom I.O."/>
            <person name="Guillou S."/>
            <person name="Cros-Aarteil S."/>
            <person name="Calhoun S."/>
            <person name="Kuo A."/>
            <person name="Mondo S."/>
            <person name="Pangilinan J."/>
            <person name="Riley R."/>
            <person name="Labutti K."/>
            <person name="Andreopoulos B."/>
            <person name="Lipzen A."/>
            <person name="Chen C."/>
            <person name="Yanf M."/>
            <person name="Daum C."/>
            <person name="Ng V."/>
            <person name="Clum A."/>
            <person name="Steindorff A."/>
            <person name="Ohm R."/>
            <person name="Martin F."/>
            <person name="Silar P."/>
            <person name="Natvig D."/>
            <person name="Lalanne C."/>
            <person name="Gautier V."/>
            <person name="Ament-Velasquez S.L."/>
            <person name="Kruys A."/>
            <person name="Hutchinson M.I."/>
            <person name="Powell A.J."/>
            <person name="Barry K."/>
            <person name="Miller A.N."/>
            <person name="Grigoriev I.V."/>
            <person name="Debuchy R."/>
            <person name="Gladieux P."/>
            <person name="Thoren M.H."/>
            <person name="Johannesson H."/>
        </authorList>
    </citation>
    <scope>NUCLEOTIDE SEQUENCE</scope>
    <source>
        <strain evidence="8">CBS 118394</strain>
    </source>
</reference>
<evidence type="ECO:0000256" key="5">
    <source>
        <dbReference type="SAM" id="MobiDB-lite"/>
    </source>
</evidence>
<evidence type="ECO:0000313" key="9">
    <source>
        <dbReference type="Proteomes" id="UP001283341"/>
    </source>
</evidence>
<feature type="domain" description="Proteasome component Ecm29 N-terminal" evidence="6">
    <location>
        <begin position="12"/>
        <end position="520"/>
    </location>
</feature>
<evidence type="ECO:0000259" key="7">
    <source>
        <dbReference type="Pfam" id="PF24492"/>
    </source>
</evidence>
<dbReference type="EMBL" id="JAUEDM010000001">
    <property type="protein sequence ID" value="KAK3329880.1"/>
    <property type="molecule type" value="Genomic_DNA"/>
</dbReference>
<evidence type="ECO:0000313" key="8">
    <source>
        <dbReference type="EMBL" id="KAK3329880.1"/>
    </source>
</evidence>
<dbReference type="Pfam" id="PF24492">
    <property type="entry name" value="HEAT_ECM29"/>
    <property type="match status" value="1"/>
</dbReference>
<dbReference type="GO" id="GO:0043248">
    <property type="term" value="P:proteasome assembly"/>
    <property type="evidence" value="ECO:0007669"/>
    <property type="project" value="InterPro"/>
</dbReference>
<feature type="region of interest" description="Disordered" evidence="5">
    <location>
        <begin position="1686"/>
        <end position="1710"/>
    </location>
</feature>
<accession>A0AAE0IRU5</accession>
<evidence type="ECO:0000256" key="2">
    <source>
        <dbReference type="ARBA" id="ARBA00022490"/>
    </source>
</evidence>
<feature type="domain" description="Proteasome adapter and scaffold protein ECM29 HEAT-repeat" evidence="7">
    <location>
        <begin position="1311"/>
        <end position="1470"/>
    </location>
</feature>
<dbReference type="Gene3D" id="1.25.10.10">
    <property type="entry name" value="Leucine-rich Repeat Variant"/>
    <property type="match status" value="2"/>
</dbReference>
<evidence type="ECO:0000256" key="1">
    <source>
        <dbReference type="ARBA" id="ARBA00004496"/>
    </source>
</evidence>
<dbReference type="Proteomes" id="UP001283341">
    <property type="component" value="Unassembled WGS sequence"/>
</dbReference>
<dbReference type="GO" id="GO:0060090">
    <property type="term" value="F:molecular adaptor activity"/>
    <property type="evidence" value="ECO:0007669"/>
    <property type="project" value="InterPro"/>
</dbReference>
<dbReference type="GO" id="GO:0000502">
    <property type="term" value="C:proteasome complex"/>
    <property type="evidence" value="ECO:0007669"/>
    <property type="project" value="UniProtKB-KW"/>
</dbReference>
<keyword evidence="9" id="KW-1185">Reference proteome</keyword>
<protein>
    <submittedName>
        <fullName evidence="8">Proteasome stabiliser-domain-containing protein</fullName>
    </submittedName>
</protein>
<dbReference type="InterPro" id="IPR024372">
    <property type="entry name" value="Ecm29_N"/>
</dbReference>
<keyword evidence="3" id="KW-0677">Repeat</keyword>
<dbReference type="GO" id="GO:0036503">
    <property type="term" value="P:ERAD pathway"/>
    <property type="evidence" value="ECO:0007669"/>
    <property type="project" value="TreeGrafter"/>
</dbReference>
<sequence>MASTEQRELDLVEKVDFRILGVSNNEEKLQLLLKTYLPPLLLKAGSEHASVRNKVIAICHRLQTFIRPPGVILPVAALLDQYKAAESAIVKHFDIIFIQHSVDRLESPAERRALLPKAFRGIGSDRGAGVTSLFHIVLRLLRDLKIPSRGSAEDTALRKDFGLEDPVDAGFVAEWLGKLLLLRPSAPGAVTSPGLTEADVSFLTLGNKPETWRPAAAGLGLSLPEVRIKAVAFLASGAFTDEERFIPALYAAASSDFRISGVGDDMLKRTTVSLEDRGLVKKLFEAHGRLAAPYRIRILGLLSKSEVSTTFTDEILATFRANVVPPMMDEGSGSSAVQSTSGLELTKVHRALFEYINWVARIGPTKTDFSKIGPPLVKLLQTFVENQGWPKPEKGLSHDDVALRSRAYETIGVMAKGNTNTMSSNEKLSLAGWMFRSLAEDPTPDVVVNIDGALSSLTGIFKQPHNLHTQLRSILLSYMMMEEQQEGSDVVRSARHAAAKWANQCLPFSDVQARWIDILAIAGRRDERSDVVEEGQKGLDPWTYYANADDEKSRELPAWQGMVQAFFKEPVALRVINSDEWLHGRAGGGGGGGEMDVDERSVFVNFPSDAFLAFPVAVDYCRRILFLTALKGEELFKIEPGWERQLGTLVHSDLATRRTIRRYLASGQHAATYDLLEAAFEGMIKENSTVSVECARSFVDLASFAPAVVLKPLVDRARELLPLIISNKRDMRVLGARAYGILAAHPANSPETVANTKAGLADITKNLKTAIGSELNAVEGAFLALAHLVSRLKYYGSDAAGSDAVGDLGELFPKLDTISSGSLSTQESLFDAYSQLWTAGVQTVSTGGKSAPELKEVFVKSFIDPLVVQAKKGNEKAIIALGRLALSLPVATEGIDKTDDLLGLLLEKLYALYEIKQAEVHFAVGEAITAAIACWDAGVVQLTVDVETAESADTYRPVPKRPARITAVLEKLLLDCKNTKPSLLKASGIWLFCVIQHCSHLEEIQSRLRECQAAFMRLLGARDELVQETASRGLALVYEKGDPELKGELVRDLVSSFTGTGPKLKVDDETELFEAGALPTGEGKSITSYKDIVNLANEVGDQSLVYKFMSLATNAATWSTRSAFGRFGLSNILSESEIDPKLYPKLYRYRFDPNQNVQKSMNDIWKALVKDSNTVLETYFDAIIRDLLKSVLGKEWRVREASCAAISDLISGRPFQKYEPYYKDIWAAALKVLDDVKGTVRNAALRLCIALSTTLVRQLEESGSTASANAMMKEALPFLLSEKGIESGVDDVKMFATITVIKIAKTGGKSLNPYIGTTVPHLLGILSTIEPEQINYHYQRAGEDNREKIDRWRSAMVSQSPISEAIENLLRTVNKDVMADLAPRLEETVNTAVGMPTKIGCSRALSTLATRHSVDFTPYAARFLQLMEKQVLDRNDEVSQAYARAAAYIVRVTPDESKLKFASKLQKLYLNSEDELRRQKVADAVLALSKISPDHFNALEGQLLPFAYLAKHDTDDYVKKEFAEVWDKHAGSNLTVARYITEVVDLVNTALDSAQWPLKHAAALAAGSVVAAITANADLTGQANMDHVHKAWFVLERALLLRTFPNKGDLLEQFPPFVKKSRPWWEVDREFAAKIKQIAVREAKRNNATYRPSAFRNLWQIAELRDDLEMLSEIAVIVAPCMDMSDDDDEDNDADKMDVDSGNGSTANKVVRGLDPKSSVAWAAIEAITRGHNRLGMDRDPIRELMKIVLAFEENKPARPGTTNKDGELRPFIARPEFDIIRRIHWYSTAAEILEAAHNTEAVEEGAVGGVMEPLNWFLVTLDLDKADVGTEDQRLMRIRATNVNTATANNMKMAAKETVAPAKVAIEKALQDERSLDVRAKWRECLVLVDELLGLLERLSS</sequence>
<dbReference type="SUPFAM" id="SSF48371">
    <property type="entry name" value="ARM repeat"/>
    <property type="match status" value="3"/>
</dbReference>
<comment type="caution">
    <text evidence="8">The sequence shown here is derived from an EMBL/GenBank/DDBJ whole genome shotgun (WGS) entry which is preliminary data.</text>
</comment>
<keyword evidence="4 8" id="KW-0647">Proteasome</keyword>
<comment type="subcellular location">
    <subcellularLocation>
        <location evidence="1">Cytoplasm</location>
    </subcellularLocation>
</comment>
<dbReference type="PANTHER" id="PTHR23346:SF19">
    <property type="entry name" value="PROTEASOME ADAPTER AND SCAFFOLD PROTEIN ECM29"/>
    <property type="match status" value="1"/>
</dbReference>
<proteinExistence type="predicted"/>
<dbReference type="Pfam" id="PF13001">
    <property type="entry name" value="ECM29_N"/>
    <property type="match status" value="1"/>
</dbReference>
<evidence type="ECO:0000256" key="4">
    <source>
        <dbReference type="ARBA" id="ARBA00022942"/>
    </source>
</evidence>
<reference evidence="8" key="1">
    <citation type="journal article" date="2023" name="Mol. Phylogenet. Evol.">
        <title>Genome-scale phylogeny and comparative genomics of the fungal order Sordariales.</title>
        <authorList>
            <person name="Hensen N."/>
            <person name="Bonometti L."/>
            <person name="Westerberg I."/>
            <person name="Brannstrom I.O."/>
            <person name="Guillou S."/>
            <person name="Cros-Aarteil S."/>
            <person name="Calhoun S."/>
            <person name="Haridas S."/>
            <person name="Kuo A."/>
            <person name="Mondo S."/>
            <person name="Pangilinan J."/>
            <person name="Riley R."/>
            <person name="LaButti K."/>
            <person name="Andreopoulos B."/>
            <person name="Lipzen A."/>
            <person name="Chen C."/>
            <person name="Yan M."/>
            <person name="Daum C."/>
            <person name="Ng V."/>
            <person name="Clum A."/>
            <person name="Steindorff A."/>
            <person name="Ohm R.A."/>
            <person name="Martin F."/>
            <person name="Silar P."/>
            <person name="Natvig D.O."/>
            <person name="Lalanne C."/>
            <person name="Gautier V."/>
            <person name="Ament-Velasquez S.L."/>
            <person name="Kruys A."/>
            <person name="Hutchinson M.I."/>
            <person name="Powell A.J."/>
            <person name="Barry K."/>
            <person name="Miller A.N."/>
            <person name="Grigoriev I.V."/>
            <person name="Debuchy R."/>
            <person name="Gladieux P."/>
            <person name="Hiltunen Thoren M."/>
            <person name="Johannesson H."/>
        </authorList>
    </citation>
    <scope>NUCLEOTIDE SEQUENCE</scope>
    <source>
        <strain evidence="8">CBS 118394</strain>
    </source>
</reference>
<dbReference type="Pfam" id="PF23731">
    <property type="entry name" value="ARM_ECM29_C"/>
    <property type="match status" value="1"/>
</dbReference>